<dbReference type="EMBL" id="FLQY01000127">
    <property type="protein sequence ID" value="SBT07263.1"/>
    <property type="molecule type" value="Genomic_DNA"/>
</dbReference>
<dbReference type="Proteomes" id="UP000199600">
    <property type="component" value="Unassembled WGS sequence"/>
</dbReference>
<dbReference type="RefSeq" id="WP_186410815.1">
    <property type="nucleotide sequence ID" value="NZ_FLQY01000127.1"/>
</dbReference>
<feature type="region of interest" description="Disordered" evidence="1">
    <location>
        <begin position="21"/>
        <end position="123"/>
    </location>
</feature>
<evidence type="ECO:0000256" key="1">
    <source>
        <dbReference type="SAM" id="MobiDB-lite"/>
    </source>
</evidence>
<feature type="compositionally biased region" description="Polar residues" evidence="1">
    <location>
        <begin position="42"/>
        <end position="51"/>
    </location>
</feature>
<evidence type="ECO:0000256" key="2">
    <source>
        <dbReference type="SAM" id="SignalP"/>
    </source>
</evidence>
<reference evidence="3 4" key="1">
    <citation type="submission" date="2016-06" db="EMBL/GenBank/DDBJ databases">
        <authorList>
            <person name="Kjaerup R.B."/>
            <person name="Dalgaard T.S."/>
            <person name="Juul-Madsen H.R."/>
        </authorList>
    </citation>
    <scope>NUCLEOTIDE SEQUENCE [LARGE SCALE GENOMIC DNA]</scope>
    <source>
        <strain evidence="3">2</strain>
    </source>
</reference>
<proteinExistence type="predicted"/>
<dbReference type="AlphaFoldDB" id="A0A1A8XTJ8"/>
<feature type="signal peptide" evidence="2">
    <location>
        <begin position="1"/>
        <end position="21"/>
    </location>
</feature>
<feature type="compositionally biased region" description="Basic and acidic residues" evidence="1">
    <location>
        <begin position="52"/>
        <end position="93"/>
    </location>
</feature>
<feature type="chain" id="PRO_5008381712" evidence="2">
    <location>
        <begin position="22"/>
        <end position="123"/>
    </location>
</feature>
<feature type="compositionally biased region" description="Basic and acidic residues" evidence="1">
    <location>
        <begin position="103"/>
        <end position="117"/>
    </location>
</feature>
<evidence type="ECO:0000313" key="4">
    <source>
        <dbReference type="Proteomes" id="UP000199600"/>
    </source>
</evidence>
<name>A0A1A8XTJ8_9RHOO</name>
<keyword evidence="2" id="KW-0732">Signal</keyword>
<keyword evidence="4" id="KW-1185">Reference proteome</keyword>
<organism evidence="3 4">
    <name type="scientific">Candidatus Propionivibrio aalborgensis</name>
    <dbReference type="NCBI Taxonomy" id="1860101"/>
    <lineage>
        <taxon>Bacteria</taxon>
        <taxon>Pseudomonadati</taxon>
        <taxon>Pseudomonadota</taxon>
        <taxon>Betaproteobacteria</taxon>
        <taxon>Rhodocyclales</taxon>
        <taxon>Rhodocyclaceae</taxon>
        <taxon>Propionivibrio</taxon>
    </lineage>
</organism>
<gene>
    <name evidence="3" type="ORF">PROAA_2120011</name>
</gene>
<feature type="compositionally biased region" description="Basic and acidic residues" evidence="1">
    <location>
        <begin position="29"/>
        <end position="41"/>
    </location>
</feature>
<sequence length="123" mass="14176">MKLLKSTLISLVLISPLSSLAQSNNTPKFDQRQANQERRIQQGEQSGSLTQREAERLNKGQDHLQTVEEKAKADGTVTRQERARLQHAEDKQSVRIYRQKHDRQHDYNHNGKPDRPHRGGFPS</sequence>
<accession>A0A1A8XTJ8</accession>
<evidence type="ECO:0000313" key="3">
    <source>
        <dbReference type="EMBL" id="SBT07263.1"/>
    </source>
</evidence>
<protein>
    <submittedName>
        <fullName evidence="3">Uncharacterized protein</fullName>
    </submittedName>
</protein>